<dbReference type="GO" id="GO:0032784">
    <property type="term" value="P:regulation of DNA-templated transcription elongation"/>
    <property type="evidence" value="ECO:0007669"/>
    <property type="project" value="InterPro"/>
</dbReference>
<dbReference type="InterPro" id="IPR043425">
    <property type="entry name" value="NusG-like"/>
</dbReference>
<dbReference type="GO" id="GO:0031564">
    <property type="term" value="P:transcription antitermination"/>
    <property type="evidence" value="ECO:0007669"/>
    <property type="project" value="UniProtKB-UniRule"/>
</dbReference>
<organism evidence="9 10">
    <name type="scientific">Pectinatus brassicae</name>
    <dbReference type="NCBI Taxonomy" id="862415"/>
    <lineage>
        <taxon>Bacteria</taxon>
        <taxon>Bacillati</taxon>
        <taxon>Bacillota</taxon>
        <taxon>Negativicutes</taxon>
        <taxon>Selenomonadales</taxon>
        <taxon>Selenomonadaceae</taxon>
        <taxon>Pectinatus</taxon>
    </lineage>
</organism>
<proteinExistence type="inferred from homology"/>
<dbReference type="GO" id="GO:0006354">
    <property type="term" value="P:DNA-templated transcription elongation"/>
    <property type="evidence" value="ECO:0007669"/>
    <property type="project" value="UniProtKB-UniRule"/>
</dbReference>
<evidence type="ECO:0000256" key="4">
    <source>
        <dbReference type="ARBA" id="ARBA00023163"/>
    </source>
</evidence>
<dbReference type="RefSeq" id="WP_183859651.1">
    <property type="nucleotide sequence ID" value="NZ_JACHFH010000006.1"/>
</dbReference>
<name>A0A840UEW0_9FIRM</name>
<evidence type="ECO:0000256" key="7">
    <source>
        <dbReference type="RuleBase" id="RU000538"/>
    </source>
</evidence>
<dbReference type="GO" id="GO:0005829">
    <property type="term" value="C:cytosol"/>
    <property type="evidence" value="ECO:0007669"/>
    <property type="project" value="TreeGrafter"/>
</dbReference>
<evidence type="ECO:0000313" key="10">
    <source>
        <dbReference type="Proteomes" id="UP000559117"/>
    </source>
</evidence>
<keyword evidence="2 5" id="KW-0889">Transcription antitermination</keyword>
<evidence type="ECO:0000256" key="6">
    <source>
        <dbReference type="NCBIfam" id="TIGR00922"/>
    </source>
</evidence>
<dbReference type="SUPFAM" id="SSF82679">
    <property type="entry name" value="N-utilization substance G protein NusG, N-terminal domain"/>
    <property type="match status" value="1"/>
</dbReference>
<dbReference type="PANTHER" id="PTHR30265:SF2">
    <property type="entry name" value="TRANSCRIPTION TERMINATION_ANTITERMINATION PROTEIN NUSG"/>
    <property type="match status" value="1"/>
</dbReference>
<protein>
    <recommendedName>
        <fullName evidence="5 6">Transcription termination/antitermination protein NusG</fullName>
    </recommendedName>
</protein>
<dbReference type="EMBL" id="JACHFH010000006">
    <property type="protein sequence ID" value="MBB5335559.1"/>
    <property type="molecule type" value="Genomic_DNA"/>
</dbReference>
<evidence type="ECO:0000256" key="5">
    <source>
        <dbReference type="HAMAP-Rule" id="MF_00948"/>
    </source>
</evidence>
<keyword evidence="10" id="KW-1185">Reference proteome</keyword>
<reference evidence="9 10" key="1">
    <citation type="submission" date="2020-08" db="EMBL/GenBank/DDBJ databases">
        <title>Genomic Encyclopedia of Type Strains, Phase IV (KMG-IV): sequencing the most valuable type-strain genomes for metagenomic binning, comparative biology and taxonomic classification.</title>
        <authorList>
            <person name="Goeker M."/>
        </authorList>
    </citation>
    <scope>NUCLEOTIDE SEQUENCE [LARGE SCALE GENOMIC DNA]</scope>
    <source>
        <strain evidence="9 10">DSM 24661</strain>
    </source>
</reference>
<sequence length="182" mass="20256">MSIDTENEKRWYVIHTYSGYENKVKANLERKVHSMGMESEIFKIVVPLENEIENKNGKEKVVSHKIFPGYVLVEMIVSDRSWYVVRNTPGVTGFVGSGTKPIPLTESEVKKILGSISDDSVAGTANIDVEVGESVQINSGAFENFAATVTDIDYSKSKVKLVVDMFGRETTVEVGFDQIEKI</sequence>
<keyword evidence="3 5" id="KW-0805">Transcription regulation</keyword>
<dbReference type="InterPro" id="IPR006645">
    <property type="entry name" value="NGN-like_dom"/>
</dbReference>
<dbReference type="AlphaFoldDB" id="A0A840UEW0"/>
<dbReference type="CDD" id="cd06091">
    <property type="entry name" value="KOW_NusG"/>
    <property type="match status" value="1"/>
</dbReference>
<dbReference type="Proteomes" id="UP000559117">
    <property type="component" value="Unassembled WGS sequence"/>
</dbReference>
<dbReference type="SMART" id="SM00738">
    <property type="entry name" value="NGN"/>
    <property type="match status" value="1"/>
</dbReference>
<keyword evidence="1 5" id="KW-0806">Transcription termination</keyword>
<dbReference type="Gene3D" id="2.30.30.30">
    <property type="match status" value="1"/>
</dbReference>
<dbReference type="SUPFAM" id="SSF50104">
    <property type="entry name" value="Translation proteins SH3-like domain"/>
    <property type="match status" value="1"/>
</dbReference>
<dbReference type="PANTHER" id="PTHR30265">
    <property type="entry name" value="RHO-INTERACTING TRANSCRIPTION TERMINATION FACTOR NUSG"/>
    <property type="match status" value="1"/>
</dbReference>
<keyword evidence="4 5" id="KW-0804">Transcription</keyword>
<dbReference type="Pfam" id="PF02357">
    <property type="entry name" value="NusG"/>
    <property type="match status" value="1"/>
</dbReference>
<dbReference type="InterPro" id="IPR008991">
    <property type="entry name" value="Translation_prot_SH3-like_sf"/>
</dbReference>
<dbReference type="CDD" id="cd09891">
    <property type="entry name" value="NGN_Bact_1"/>
    <property type="match status" value="1"/>
</dbReference>
<dbReference type="PRINTS" id="PR00338">
    <property type="entry name" value="NUSGTNSCPFCT"/>
</dbReference>
<dbReference type="Gene3D" id="3.30.70.940">
    <property type="entry name" value="NusG, N-terminal domain"/>
    <property type="match status" value="1"/>
</dbReference>
<dbReference type="InterPro" id="IPR001062">
    <property type="entry name" value="Transcrpt_antiterm_NusG"/>
</dbReference>
<dbReference type="InterPro" id="IPR036735">
    <property type="entry name" value="NGN_dom_sf"/>
</dbReference>
<evidence type="ECO:0000256" key="3">
    <source>
        <dbReference type="ARBA" id="ARBA00023015"/>
    </source>
</evidence>
<evidence type="ECO:0000313" key="9">
    <source>
        <dbReference type="EMBL" id="MBB5335559.1"/>
    </source>
</evidence>
<evidence type="ECO:0000256" key="2">
    <source>
        <dbReference type="ARBA" id="ARBA00022814"/>
    </source>
</evidence>
<dbReference type="GO" id="GO:0006353">
    <property type="term" value="P:DNA-templated transcription termination"/>
    <property type="evidence" value="ECO:0007669"/>
    <property type="project" value="UniProtKB-UniRule"/>
</dbReference>
<dbReference type="NCBIfam" id="TIGR00922">
    <property type="entry name" value="nusG"/>
    <property type="match status" value="1"/>
</dbReference>
<evidence type="ECO:0000259" key="8">
    <source>
        <dbReference type="SMART" id="SM00738"/>
    </source>
</evidence>
<evidence type="ECO:0000256" key="1">
    <source>
        <dbReference type="ARBA" id="ARBA00022472"/>
    </source>
</evidence>
<comment type="caution">
    <text evidence="9">The sequence shown here is derived from an EMBL/GenBank/DDBJ whole genome shotgun (WGS) entry which is preliminary data.</text>
</comment>
<comment type="function">
    <text evidence="5 7">Participates in transcription elongation, termination and antitermination.</text>
</comment>
<accession>A0A840UEW0</accession>
<feature type="domain" description="NusG-like N-terminal" evidence="8">
    <location>
        <begin position="8"/>
        <end position="116"/>
    </location>
</feature>
<dbReference type="FunFam" id="3.30.70.940:FF:000002">
    <property type="entry name" value="Transcription termination/antitermination protein NusG"/>
    <property type="match status" value="1"/>
</dbReference>
<comment type="similarity">
    <text evidence="5 7">Belongs to the NusG family.</text>
</comment>
<dbReference type="InterPro" id="IPR047050">
    <property type="entry name" value="NGN"/>
</dbReference>
<dbReference type="HAMAP" id="MF_00948">
    <property type="entry name" value="NusG"/>
    <property type="match status" value="1"/>
</dbReference>
<dbReference type="InterPro" id="IPR014722">
    <property type="entry name" value="Rib_uL2_dom2"/>
</dbReference>
<gene>
    <name evidence="5" type="primary">nusG</name>
    <name evidence="9" type="ORF">HNR32_000686</name>
</gene>